<dbReference type="Proteomes" id="UP000001600">
    <property type="component" value="Chromosome 1"/>
</dbReference>
<evidence type="ECO:0000313" key="2">
    <source>
        <dbReference type="Proteomes" id="UP000001600"/>
    </source>
</evidence>
<sequence length="50" mass="5065">MAPRLEVRGTYAGALLRSTHKIAVAASQNAFPQVEVAKSVGIADGNAGIG</sequence>
<proteinExistence type="predicted"/>
<reference evidence="1 2" key="1">
    <citation type="journal article" date="2009" name="J. Bacteriol.">
        <title>Genome sequences of three Agrobacterium biovars help elucidate the evolution of multichromosome genomes in bacteria.</title>
        <authorList>
            <person name="Slater S.C."/>
            <person name="Goldman B.S."/>
            <person name="Goodner B."/>
            <person name="Setubal J.C."/>
            <person name="Farrand S.K."/>
            <person name="Nester E.W."/>
            <person name="Burr T.J."/>
            <person name="Banta L."/>
            <person name="Dickerman A.W."/>
            <person name="Paulsen I."/>
            <person name="Otten L."/>
            <person name="Suen G."/>
            <person name="Welch R."/>
            <person name="Almeida N.F."/>
            <person name="Arnold F."/>
            <person name="Burton O.T."/>
            <person name="Du Z."/>
            <person name="Ewing A."/>
            <person name="Godsy E."/>
            <person name="Heisel S."/>
            <person name="Houmiel K.L."/>
            <person name="Jhaveri J."/>
            <person name="Lu J."/>
            <person name="Miller N.M."/>
            <person name="Norton S."/>
            <person name="Chen Q."/>
            <person name="Phoolcharoen W."/>
            <person name="Ohlin V."/>
            <person name="Ondrusek D."/>
            <person name="Pride N."/>
            <person name="Stricklin S.L."/>
            <person name="Sun J."/>
            <person name="Wheeler C."/>
            <person name="Wilson L."/>
            <person name="Zhu H."/>
            <person name="Wood D.W."/>
        </authorList>
    </citation>
    <scope>NUCLEOTIDE SEQUENCE [LARGE SCALE GENOMIC DNA]</scope>
    <source>
        <strain evidence="2">K84 / ATCC BAA-868</strain>
    </source>
</reference>
<name>B9JF19_RHIR8</name>
<organism evidence="1 2">
    <name type="scientific">Rhizobium rhizogenes (strain K84 / ATCC BAA-868)</name>
    <name type="common">Agrobacterium radiobacter</name>
    <dbReference type="NCBI Taxonomy" id="311403"/>
    <lineage>
        <taxon>Bacteria</taxon>
        <taxon>Pseudomonadati</taxon>
        <taxon>Pseudomonadota</taxon>
        <taxon>Alphaproteobacteria</taxon>
        <taxon>Hyphomicrobiales</taxon>
        <taxon>Rhizobiaceae</taxon>
        <taxon>Rhizobium/Agrobacterium group</taxon>
        <taxon>Rhizobium</taxon>
    </lineage>
</organism>
<dbReference type="EMBL" id="CP000628">
    <property type="protein sequence ID" value="ACM26510.1"/>
    <property type="molecule type" value="Genomic_DNA"/>
</dbReference>
<evidence type="ECO:0000313" key="1">
    <source>
        <dbReference type="EMBL" id="ACM26510.1"/>
    </source>
</evidence>
<accession>B9JF19</accession>
<protein>
    <submittedName>
        <fullName evidence="1">Uncharacterized protein</fullName>
    </submittedName>
</protein>
<dbReference type="KEGG" id="ara:Arad_2287"/>
<gene>
    <name evidence="1" type="ordered locus">Arad_2287</name>
</gene>
<dbReference type="AlphaFoldDB" id="B9JF19"/>
<dbReference type="HOGENOM" id="CLU_3113764_0_0_5"/>